<keyword evidence="2" id="KW-0479">Metal-binding</keyword>
<dbReference type="SUPFAM" id="SSF52374">
    <property type="entry name" value="Nucleotidylyl transferase"/>
    <property type="match status" value="1"/>
</dbReference>
<dbReference type="InterPro" id="IPR049940">
    <property type="entry name" value="GluQ/Sye"/>
</dbReference>
<accession>A0A2N8HCZ8</accession>
<keyword evidence="6 7" id="KW-0030">Aminoacyl-tRNA synthetase</keyword>
<dbReference type="PRINTS" id="PR00987">
    <property type="entry name" value="TRNASYNTHGLU"/>
</dbReference>
<dbReference type="GO" id="GO:0005829">
    <property type="term" value="C:cytosol"/>
    <property type="evidence" value="ECO:0007669"/>
    <property type="project" value="TreeGrafter"/>
</dbReference>
<evidence type="ECO:0000313" key="10">
    <source>
        <dbReference type="Proteomes" id="UP000236000"/>
    </source>
</evidence>
<dbReference type="PANTHER" id="PTHR43311">
    <property type="entry name" value="GLUTAMATE--TRNA LIGASE"/>
    <property type="match status" value="1"/>
</dbReference>
<keyword evidence="1 7" id="KW-0436">Ligase</keyword>
<evidence type="ECO:0000256" key="1">
    <source>
        <dbReference type="ARBA" id="ARBA00022598"/>
    </source>
</evidence>
<evidence type="ECO:0000256" key="5">
    <source>
        <dbReference type="ARBA" id="ARBA00022840"/>
    </source>
</evidence>
<keyword evidence="5 7" id="KW-0067">ATP-binding</keyword>
<sequence length="281" mass="31655">MESPIVTRFAPSPTGRLHLGHALAAWEARSLADRFSGRCVLRMEDIDQTRCRPGFVEGILEDLDWLGIRFDGPMMVQSSRFSAYENALQVLKDRGVLYPCFCTRREIAEEVAAMGGAPQGGQVDIYPGTCRRFDKGRRKELLKSGRPFSWRLDCRAAARITGPLLWRDMRFGDRICRPEELGDVILGRKDCPASYHIAVVVDDAAQGVTHVSRGEDLLPVTGIHRTLQALLGLPVPQWYHHRLVKDAAGKRLAKRDRSLSLQEMRAAGMKPEDVFRLMRES</sequence>
<dbReference type="InterPro" id="IPR000924">
    <property type="entry name" value="Glu/Gln-tRNA-synth"/>
</dbReference>
<dbReference type="PROSITE" id="PS00178">
    <property type="entry name" value="AA_TRNA_LIGASE_I"/>
    <property type="match status" value="1"/>
</dbReference>
<dbReference type="OrthoDB" id="9807503at2"/>
<name>A0A2N8HCZ8_9BACT</name>
<evidence type="ECO:0000256" key="2">
    <source>
        <dbReference type="ARBA" id="ARBA00022723"/>
    </source>
</evidence>
<keyword evidence="3 7" id="KW-0547">Nucleotide-binding</keyword>
<evidence type="ECO:0000256" key="3">
    <source>
        <dbReference type="ARBA" id="ARBA00022741"/>
    </source>
</evidence>
<dbReference type="InterPro" id="IPR020058">
    <property type="entry name" value="Glu/Gln-tRNA-synth_Ib_cat-dom"/>
</dbReference>
<keyword evidence="4" id="KW-0862">Zinc</keyword>
<dbReference type="InterPro" id="IPR001412">
    <property type="entry name" value="aa-tRNA-synth_I_CS"/>
</dbReference>
<proteinExistence type="inferred from homology"/>
<protein>
    <submittedName>
        <fullName evidence="9">tRNA glutamyl-Q(34) synthetase GluQRS</fullName>
    </submittedName>
</protein>
<reference evidence="9 10" key="1">
    <citation type="journal article" date="2017" name="BMC Genomics">
        <title>Genome sequencing of 39 Akkermansia muciniphila isolates reveals its population structure, genomic and functional diverisity, and global distribution in mammalian gut microbiotas.</title>
        <authorList>
            <person name="Guo X."/>
            <person name="Li S."/>
            <person name="Zhang J."/>
            <person name="Wu F."/>
            <person name="Li X."/>
            <person name="Wu D."/>
            <person name="Zhang M."/>
            <person name="Ou Z."/>
            <person name="Jie Z."/>
            <person name="Yan Q."/>
            <person name="Li P."/>
            <person name="Yi J."/>
            <person name="Peng Y."/>
        </authorList>
    </citation>
    <scope>NUCLEOTIDE SEQUENCE [LARGE SCALE GENOMIC DNA]</scope>
    <source>
        <strain evidence="9 10">GP24</strain>
    </source>
</reference>
<comment type="caution">
    <text evidence="9">The sequence shown here is derived from an EMBL/GenBank/DDBJ whole genome shotgun (WGS) entry which is preliminary data.</text>
</comment>
<dbReference type="InterPro" id="IPR014729">
    <property type="entry name" value="Rossmann-like_a/b/a_fold"/>
</dbReference>
<dbReference type="AlphaFoldDB" id="A0A2N8HCZ8"/>
<evidence type="ECO:0000259" key="8">
    <source>
        <dbReference type="Pfam" id="PF00749"/>
    </source>
</evidence>
<evidence type="ECO:0000256" key="7">
    <source>
        <dbReference type="RuleBase" id="RU363037"/>
    </source>
</evidence>
<organism evidence="9 10">
    <name type="scientific">Akkermansia muciniphila</name>
    <dbReference type="NCBI Taxonomy" id="239935"/>
    <lineage>
        <taxon>Bacteria</taxon>
        <taxon>Pseudomonadati</taxon>
        <taxon>Verrucomicrobiota</taxon>
        <taxon>Verrucomicrobiia</taxon>
        <taxon>Verrucomicrobiales</taxon>
        <taxon>Akkermansiaceae</taxon>
        <taxon>Akkermansia</taxon>
    </lineage>
</organism>
<gene>
    <name evidence="9" type="ORF">CXU22_08480</name>
</gene>
<evidence type="ECO:0000256" key="6">
    <source>
        <dbReference type="ARBA" id="ARBA00023146"/>
    </source>
</evidence>
<dbReference type="PANTHER" id="PTHR43311:SF1">
    <property type="entry name" value="GLUTAMYL-Q TRNA(ASP) SYNTHETASE"/>
    <property type="match status" value="1"/>
</dbReference>
<dbReference type="GO" id="GO:0005524">
    <property type="term" value="F:ATP binding"/>
    <property type="evidence" value="ECO:0007669"/>
    <property type="project" value="UniProtKB-KW"/>
</dbReference>
<dbReference type="NCBIfam" id="NF004315">
    <property type="entry name" value="PRK05710.1-4"/>
    <property type="match status" value="1"/>
</dbReference>
<dbReference type="EMBL" id="PJKA01000012">
    <property type="protein sequence ID" value="PNC17769.1"/>
    <property type="molecule type" value="Genomic_DNA"/>
</dbReference>
<dbReference type="Proteomes" id="UP000236000">
    <property type="component" value="Unassembled WGS sequence"/>
</dbReference>
<comment type="similarity">
    <text evidence="7">Belongs to the class-I aminoacyl-tRNA synthetase family.</text>
</comment>
<feature type="domain" description="Glutamyl/glutaminyl-tRNA synthetase class Ib catalytic" evidence="8">
    <location>
        <begin position="5"/>
        <end position="278"/>
    </location>
</feature>
<evidence type="ECO:0000313" key="9">
    <source>
        <dbReference type="EMBL" id="PNC17769.1"/>
    </source>
</evidence>
<dbReference type="GO" id="GO:0006424">
    <property type="term" value="P:glutamyl-tRNA aminoacylation"/>
    <property type="evidence" value="ECO:0007669"/>
    <property type="project" value="TreeGrafter"/>
</dbReference>
<evidence type="ECO:0000256" key="4">
    <source>
        <dbReference type="ARBA" id="ARBA00022833"/>
    </source>
</evidence>
<keyword evidence="7" id="KW-0648">Protein biosynthesis</keyword>
<dbReference type="RefSeq" id="WP_102714487.1">
    <property type="nucleotide sequence ID" value="NZ_CABMLK010000001.1"/>
</dbReference>
<dbReference type="GO" id="GO:0004818">
    <property type="term" value="F:glutamate-tRNA ligase activity"/>
    <property type="evidence" value="ECO:0007669"/>
    <property type="project" value="TreeGrafter"/>
</dbReference>
<dbReference type="Pfam" id="PF00749">
    <property type="entry name" value="tRNA-synt_1c"/>
    <property type="match status" value="1"/>
</dbReference>
<dbReference type="Gene3D" id="3.40.50.620">
    <property type="entry name" value="HUPs"/>
    <property type="match status" value="1"/>
</dbReference>